<protein>
    <submittedName>
        <fullName evidence="2">GNAT family N-acetyltransferase</fullName>
    </submittedName>
</protein>
<evidence type="ECO:0000259" key="1">
    <source>
        <dbReference type="PROSITE" id="PS51186"/>
    </source>
</evidence>
<dbReference type="PANTHER" id="PTHR43451:SF1">
    <property type="entry name" value="ACETYLTRANSFERASE"/>
    <property type="match status" value="1"/>
</dbReference>
<dbReference type="InterPro" id="IPR000182">
    <property type="entry name" value="GNAT_dom"/>
</dbReference>
<dbReference type="InterPro" id="IPR052564">
    <property type="entry name" value="N-acetyltrans/Recomb-assoc"/>
</dbReference>
<proteinExistence type="predicted"/>
<dbReference type="PANTHER" id="PTHR43451">
    <property type="entry name" value="ACETYLTRANSFERASE (GNAT) FAMILY PROTEIN"/>
    <property type="match status" value="1"/>
</dbReference>
<dbReference type="EMBL" id="JAAZNL010000069">
    <property type="protein sequence ID" value="NMB70510.1"/>
    <property type="molecule type" value="Genomic_DNA"/>
</dbReference>
<dbReference type="GO" id="GO:0016747">
    <property type="term" value="F:acyltransferase activity, transferring groups other than amino-acyl groups"/>
    <property type="evidence" value="ECO:0007669"/>
    <property type="project" value="InterPro"/>
</dbReference>
<dbReference type="InterPro" id="IPR016181">
    <property type="entry name" value="Acyl_CoA_acyltransferase"/>
</dbReference>
<accession>A0A7X9DLP5</accession>
<keyword evidence="2" id="KW-0808">Transferase</keyword>
<evidence type="ECO:0000313" key="2">
    <source>
        <dbReference type="EMBL" id="NMB70510.1"/>
    </source>
</evidence>
<dbReference type="PROSITE" id="PS51186">
    <property type="entry name" value="GNAT"/>
    <property type="match status" value="1"/>
</dbReference>
<dbReference type="Proteomes" id="UP000526033">
    <property type="component" value="Unassembled WGS sequence"/>
</dbReference>
<comment type="caution">
    <text evidence="2">The sequence shown here is derived from an EMBL/GenBank/DDBJ whole genome shotgun (WGS) entry which is preliminary data.</text>
</comment>
<reference evidence="2 3" key="1">
    <citation type="journal article" date="2020" name="Biotechnol. Biofuels">
        <title>New insights from the biogas microbiome by comprehensive genome-resolved metagenomics of nearly 1600 species originating from multiple anaerobic digesters.</title>
        <authorList>
            <person name="Campanaro S."/>
            <person name="Treu L."/>
            <person name="Rodriguez-R L.M."/>
            <person name="Kovalovszki A."/>
            <person name="Ziels R.M."/>
            <person name="Maus I."/>
            <person name="Zhu X."/>
            <person name="Kougias P.G."/>
            <person name="Basile A."/>
            <person name="Luo G."/>
            <person name="Schluter A."/>
            <person name="Konstantinidis K.T."/>
            <person name="Angelidaki I."/>
        </authorList>
    </citation>
    <scope>NUCLEOTIDE SEQUENCE [LARGE SCALE GENOMIC DNA]</scope>
    <source>
        <strain evidence="2">AS27yjCOA_165</strain>
    </source>
</reference>
<feature type="domain" description="N-acetyltransferase" evidence="1">
    <location>
        <begin position="7"/>
        <end position="162"/>
    </location>
</feature>
<dbReference type="AlphaFoldDB" id="A0A7X9DLP5"/>
<dbReference type="CDD" id="cd04301">
    <property type="entry name" value="NAT_SF"/>
    <property type="match status" value="1"/>
</dbReference>
<dbReference type="SUPFAM" id="SSF55729">
    <property type="entry name" value="Acyl-CoA N-acyltransferases (Nat)"/>
    <property type="match status" value="1"/>
</dbReference>
<organism evidence="2 3">
    <name type="scientific">candidate division WWE3 bacterium</name>
    <dbReference type="NCBI Taxonomy" id="2053526"/>
    <lineage>
        <taxon>Bacteria</taxon>
        <taxon>Katanobacteria</taxon>
    </lineage>
</organism>
<sequence>MEKTINSKIRKVTSKDITNIVKLHRKVVSQTNAKLYEPNIIKEWLSQITTENVKNQLKVVTTSWYILELDSKIIGFCQFPIAKRIIYQLNIDPEYQGKGYGKTLYNFMEKKFIESEAKEIELNSTLNAVTFYEHLGFKIKQNIKYKLIDTEMDMFEMSKILGS</sequence>
<gene>
    <name evidence="2" type="ORF">GYA27_04965</name>
</gene>
<name>A0A7X9DLP5_UNCKA</name>
<dbReference type="Pfam" id="PF13673">
    <property type="entry name" value="Acetyltransf_10"/>
    <property type="match status" value="1"/>
</dbReference>
<dbReference type="Gene3D" id="3.40.630.30">
    <property type="match status" value="1"/>
</dbReference>
<evidence type="ECO:0000313" key="3">
    <source>
        <dbReference type="Proteomes" id="UP000526033"/>
    </source>
</evidence>